<protein>
    <submittedName>
        <fullName evidence="2">SH3 domain-containing protein</fullName>
    </submittedName>
</protein>
<evidence type="ECO:0000313" key="2">
    <source>
        <dbReference type="EMBL" id="KAA2261927.1"/>
    </source>
</evidence>
<dbReference type="EMBL" id="VUOB01000023">
    <property type="protein sequence ID" value="KAA2261927.1"/>
    <property type="molecule type" value="Genomic_DNA"/>
</dbReference>
<feature type="signal peptide" evidence="1">
    <location>
        <begin position="1"/>
        <end position="21"/>
    </location>
</feature>
<accession>A0A5B2XE03</accession>
<reference evidence="2 3" key="2">
    <citation type="submission" date="2019-09" db="EMBL/GenBank/DDBJ databases">
        <authorList>
            <person name="Jin C."/>
        </authorList>
    </citation>
    <scope>NUCLEOTIDE SEQUENCE [LARGE SCALE GENOMIC DNA]</scope>
    <source>
        <strain evidence="2 3">AN110305</strain>
    </source>
</reference>
<gene>
    <name evidence="2" type="ORF">F0L68_14555</name>
</gene>
<reference evidence="2 3" key="1">
    <citation type="submission" date="2019-09" db="EMBL/GenBank/DDBJ databases">
        <title>Goodfellowia gen. nov., a new genus of the Pseudonocardineae related to Actinoalloteichus, containing Goodfellowia coeruleoviolacea gen. nov., comb. nov. gen. nov., comb. nov.</title>
        <authorList>
            <person name="Labeda D."/>
        </authorList>
    </citation>
    <scope>NUCLEOTIDE SEQUENCE [LARGE SCALE GENOMIC DNA]</scope>
    <source>
        <strain evidence="2 3">AN110305</strain>
    </source>
</reference>
<organism evidence="2 3">
    <name type="scientific">Solihabitans fulvus</name>
    <dbReference type="NCBI Taxonomy" id="1892852"/>
    <lineage>
        <taxon>Bacteria</taxon>
        <taxon>Bacillati</taxon>
        <taxon>Actinomycetota</taxon>
        <taxon>Actinomycetes</taxon>
        <taxon>Pseudonocardiales</taxon>
        <taxon>Pseudonocardiaceae</taxon>
        <taxon>Solihabitans</taxon>
    </lineage>
</organism>
<dbReference type="OrthoDB" id="3734014at2"/>
<dbReference type="AlphaFoldDB" id="A0A5B2XE03"/>
<proteinExistence type="predicted"/>
<dbReference type="Proteomes" id="UP000323454">
    <property type="component" value="Unassembled WGS sequence"/>
</dbReference>
<evidence type="ECO:0000256" key="1">
    <source>
        <dbReference type="SAM" id="SignalP"/>
    </source>
</evidence>
<comment type="caution">
    <text evidence="2">The sequence shown here is derived from an EMBL/GenBank/DDBJ whole genome shotgun (WGS) entry which is preliminary data.</text>
</comment>
<sequence>MFKKLAAAVAVTGALVMGVLAEPAMASASEATQAAATPAVVSPHYFAGGRAVTGGPTLKVRNGPGASSYIVQTLSNGTTFGIGCYVWGDWENGTQGSTNVWYWASDYNGYVSAAYVQTTFGNPSGAFCDF</sequence>
<name>A0A5B2XE03_9PSEU</name>
<feature type="chain" id="PRO_5039516936" evidence="1">
    <location>
        <begin position="22"/>
        <end position="130"/>
    </location>
</feature>
<dbReference type="RefSeq" id="WP_149850089.1">
    <property type="nucleotide sequence ID" value="NZ_VUOB01000023.1"/>
</dbReference>
<keyword evidence="1" id="KW-0732">Signal</keyword>
<dbReference type="Gene3D" id="2.30.30.40">
    <property type="entry name" value="SH3 Domains"/>
    <property type="match status" value="1"/>
</dbReference>
<evidence type="ECO:0000313" key="3">
    <source>
        <dbReference type="Proteomes" id="UP000323454"/>
    </source>
</evidence>
<keyword evidence="3" id="KW-1185">Reference proteome</keyword>